<keyword evidence="10 12" id="KW-1133">Transmembrane helix</keyword>
<organism evidence="15 16">
    <name type="scientific">Delftia lacustris</name>
    <dbReference type="NCBI Taxonomy" id="558537"/>
    <lineage>
        <taxon>Bacteria</taxon>
        <taxon>Pseudomonadati</taxon>
        <taxon>Pseudomonadota</taxon>
        <taxon>Betaproteobacteria</taxon>
        <taxon>Burkholderiales</taxon>
        <taxon>Comamonadaceae</taxon>
        <taxon>Delftia</taxon>
    </lineage>
</organism>
<keyword evidence="4" id="KW-0597">Phosphoprotein</keyword>
<dbReference type="InterPro" id="IPR003660">
    <property type="entry name" value="HAMP_dom"/>
</dbReference>
<dbReference type="EMBL" id="FNPE01000001">
    <property type="protein sequence ID" value="SDX85711.1"/>
    <property type="molecule type" value="Genomic_DNA"/>
</dbReference>
<evidence type="ECO:0000256" key="4">
    <source>
        <dbReference type="ARBA" id="ARBA00022553"/>
    </source>
</evidence>
<keyword evidence="8 15" id="KW-0418">Kinase</keyword>
<comment type="subcellular location">
    <subcellularLocation>
        <location evidence="2">Membrane</location>
        <topology evidence="2">Multi-pass membrane protein</topology>
    </subcellularLocation>
</comment>
<dbReference type="InterPro" id="IPR003594">
    <property type="entry name" value="HATPase_dom"/>
</dbReference>
<dbReference type="PROSITE" id="PS50109">
    <property type="entry name" value="HIS_KIN"/>
    <property type="match status" value="1"/>
</dbReference>
<dbReference type="GeneID" id="94695297"/>
<dbReference type="PANTHER" id="PTHR45436:SF14">
    <property type="entry name" value="SENSOR PROTEIN QSEC"/>
    <property type="match status" value="1"/>
</dbReference>
<accession>A0A1H3F410</accession>
<keyword evidence="5" id="KW-0808">Transferase</keyword>
<evidence type="ECO:0000313" key="15">
    <source>
        <dbReference type="EMBL" id="SDX85711.1"/>
    </source>
</evidence>
<dbReference type="Pfam" id="PF00512">
    <property type="entry name" value="HisKA"/>
    <property type="match status" value="1"/>
</dbReference>
<sequence length="456" mass="48803">MSTAQQRRPSLIWHLMAWMLGALVVVWASFVALGYQTGVHEADELTDGHLAGVAALVLNLEVAGAVGQGAATPVHEPPGLMAHDYQQSLSVALWDGAGRLISRTGDAPEPAFDTEQGFATLRLGPEHRAWRSFTQWSRDHARKVSVMIELQERDELADDIAGQMIEPGLWLLPVVALALGLAIRRGMRPLNELSREVERLDLAQAERVSHRHALREFMPVVNSINTLLDRQQEALERERSLANEVAHELRTPLASIALQARALGDAPAGAMDAPAQRAALARIGQDALHAGHVLSQLLALARAGRAMLADPPVPVDLAALARQVVAAHAQAAWQRGCSLSVQAPEALGVMGNAVLLELALRNLVENALKHTPHGTQIEVQAGQGPDGEVWLQVCDDGRRDGAERAAAPVDSLHLGHEIVARVLRAHQGSFGEAAPPEGFTTCYRMGMPGTGLAAAG</sequence>
<keyword evidence="12" id="KW-0472">Membrane</keyword>
<proteinExistence type="predicted"/>
<dbReference type="PROSITE" id="PS50885">
    <property type="entry name" value="HAMP"/>
    <property type="match status" value="1"/>
</dbReference>
<keyword evidence="11" id="KW-0902">Two-component regulatory system</keyword>
<dbReference type="InterPro" id="IPR005467">
    <property type="entry name" value="His_kinase_dom"/>
</dbReference>
<dbReference type="GO" id="GO:0000155">
    <property type="term" value="F:phosphorelay sensor kinase activity"/>
    <property type="evidence" value="ECO:0007669"/>
    <property type="project" value="InterPro"/>
</dbReference>
<evidence type="ECO:0000259" key="13">
    <source>
        <dbReference type="PROSITE" id="PS50109"/>
    </source>
</evidence>
<feature type="domain" description="HAMP" evidence="14">
    <location>
        <begin position="184"/>
        <end position="236"/>
    </location>
</feature>
<keyword evidence="7" id="KW-0547">Nucleotide-binding</keyword>
<dbReference type="EC" id="2.7.13.3" evidence="3"/>
<dbReference type="GO" id="GO:0005886">
    <property type="term" value="C:plasma membrane"/>
    <property type="evidence" value="ECO:0007669"/>
    <property type="project" value="TreeGrafter"/>
</dbReference>
<evidence type="ECO:0000256" key="6">
    <source>
        <dbReference type="ARBA" id="ARBA00022692"/>
    </source>
</evidence>
<dbReference type="InterPro" id="IPR003661">
    <property type="entry name" value="HisK_dim/P_dom"/>
</dbReference>
<evidence type="ECO:0000259" key="14">
    <source>
        <dbReference type="PROSITE" id="PS50885"/>
    </source>
</evidence>
<protein>
    <recommendedName>
        <fullName evidence="3">histidine kinase</fullName>
        <ecNumber evidence="3">2.7.13.3</ecNumber>
    </recommendedName>
</protein>
<evidence type="ECO:0000256" key="7">
    <source>
        <dbReference type="ARBA" id="ARBA00022741"/>
    </source>
</evidence>
<dbReference type="Gene3D" id="1.10.287.130">
    <property type="match status" value="1"/>
</dbReference>
<evidence type="ECO:0000256" key="5">
    <source>
        <dbReference type="ARBA" id="ARBA00022679"/>
    </source>
</evidence>
<dbReference type="GO" id="GO:0005524">
    <property type="term" value="F:ATP binding"/>
    <property type="evidence" value="ECO:0007669"/>
    <property type="project" value="UniProtKB-KW"/>
</dbReference>
<dbReference type="AlphaFoldDB" id="A0A1H3F410"/>
<feature type="domain" description="Histidine kinase" evidence="13">
    <location>
        <begin position="244"/>
        <end position="451"/>
    </location>
</feature>
<keyword evidence="9" id="KW-0067">ATP-binding</keyword>
<dbReference type="Proteomes" id="UP000183417">
    <property type="component" value="Unassembled WGS sequence"/>
</dbReference>
<dbReference type="PANTHER" id="PTHR45436">
    <property type="entry name" value="SENSOR HISTIDINE KINASE YKOH"/>
    <property type="match status" value="1"/>
</dbReference>
<evidence type="ECO:0000256" key="11">
    <source>
        <dbReference type="ARBA" id="ARBA00023012"/>
    </source>
</evidence>
<dbReference type="SMART" id="SM00387">
    <property type="entry name" value="HATPase_c"/>
    <property type="match status" value="1"/>
</dbReference>
<evidence type="ECO:0000313" key="16">
    <source>
        <dbReference type="Proteomes" id="UP000183417"/>
    </source>
</evidence>
<dbReference type="Gene3D" id="3.30.565.10">
    <property type="entry name" value="Histidine kinase-like ATPase, C-terminal domain"/>
    <property type="match status" value="1"/>
</dbReference>
<feature type="transmembrane region" description="Helical" evidence="12">
    <location>
        <begin position="12"/>
        <end position="35"/>
    </location>
</feature>
<evidence type="ECO:0000256" key="9">
    <source>
        <dbReference type="ARBA" id="ARBA00022840"/>
    </source>
</evidence>
<dbReference type="CDD" id="cd00082">
    <property type="entry name" value="HisKA"/>
    <property type="match status" value="1"/>
</dbReference>
<dbReference type="SMART" id="SM00388">
    <property type="entry name" value="HisKA"/>
    <property type="match status" value="1"/>
</dbReference>
<dbReference type="SUPFAM" id="SSF55874">
    <property type="entry name" value="ATPase domain of HSP90 chaperone/DNA topoisomerase II/histidine kinase"/>
    <property type="match status" value="1"/>
</dbReference>
<evidence type="ECO:0000256" key="8">
    <source>
        <dbReference type="ARBA" id="ARBA00022777"/>
    </source>
</evidence>
<evidence type="ECO:0000256" key="3">
    <source>
        <dbReference type="ARBA" id="ARBA00012438"/>
    </source>
</evidence>
<comment type="catalytic activity">
    <reaction evidence="1">
        <text>ATP + protein L-histidine = ADP + protein N-phospho-L-histidine.</text>
        <dbReference type="EC" id="2.7.13.3"/>
    </reaction>
</comment>
<dbReference type="InterPro" id="IPR036890">
    <property type="entry name" value="HATPase_C_sf"/>
</dbReference>
<dbReference type="Pfam" id="PF02518">
    <property type="entry name" value="HATPase_c"/>
    <property type="match status" value="1"/>
</dbReference>
<dbReference type="RefSeq" id="WP_043791552.1">
    <property type="nucleotide sequence ID" value="NZ_CP141274.1"/>
</dbReference>
<evidence type="ECO:0000256" key="2">
    <source>
        <dbReference type="ARBA" id="ARBA00004141"/>
    </source>
</evidence>
<gene>
    <name evidence="15" type="ORF">SAMN05421547_101488</name>
</gene>
<dbReference type="InterPro" id="IPR036097">
    <property type="entry name" value="HisK_dim/P_sf"/>
</dbReference>
<name>A0A1H3F410_9BURK</name>
<keyword evidence="6 12" id="KW-0812">Transmembrane</keyword>
<evidence type="ECO:0000256" key="1">
    <source>
        <dbReference type="ARBA" id="ARBA00000085"/>
    </source>
</evidence>
<reference evidence="15 16" key="1">
    <citation type="submission" date="2016-10" db="EMBL/GenBank/DDBJ databases">
        <authorList>
            <person name="de Groot N.N."/>
        </authorList>
    </citation>
    <scope>NUCLEOTIDE SEQUENCE [LARGE SCALE GENOMIC DNA]</scope>
    <source>
        <strain evidence="15 16">LMG 24775</strain>
    </source>
</reference>
<dbReference type="InterPro" id="IPR050428">
    <property type="entry name" value="TCS_sensor_his_kinase"/>
</dbReference>
<evidence type="ECO:0000256" key="12">
    <source>
        <dbReference type="SAM" id="Phobius"/>
    </source>
</evidence>
<evidence type="ECO:0000256" key="10">
    <source>
        <dbReference type="ARBA" id="ARBA00022989"/>
    </source>
</evidence>
<dbReference type="SUPFAM" id="SSF47384">
    <property type="entry name" value="Homodimeric domain of signal transducing histidine kinase"/>
    <property type="match status" value="1"/>
</dbReference>